<keyword evidence="1" id="KW-1133">Transmembrane helix</keyword>
<feature type="transmembrane region" description="Helical" evidence="1">
    <location>
        <begin position="55"/>
        <end position="77"/>
    </location>
</feature>
<dbReference type="Proteomes" id="UP000054097">
    <property type="component" value="Unassembled WGS sequence"/>
</dbReference>
<keyword evidence="3" id="KW-1185">Reference proteome</keyword>
<reference evidence="2 3" key="1">
    <citation type="submission" date="2014-04" db="EMBL/GenBank/DDBJ databases">
        <authorList>
            <consortium name="DOE Joint Genome Institute"/>
            <person name="Kuo A."/>
            <person name="Zuccaro A."/>
            <person name="Kohler A."/>
            <person name="Nagy L.G."/>
            <person name="Floudas D."/>
            <person name="Copeland A."/>
            <person name="Barry K.W."/>
            <person name="Cichocki N."/>
            <person name="Veneault-Fourrey C."/>
            <person name="LaButti K."/>
            <person name="Lindquist E.A."/>
            <person name="Lipzen A."/>
            <person name="Lundell T."/>
            <person name="Morin E."/>
            <person name="Murat C."/>
            <person name="Sun H."/>
            <person name="Tunlid A."/>
            <person name="Henrissat B."/>
            <person name="Grigoriev I.V."/>
            <person name="Hibbett D.S."/>
            <person name="Martin F."/>
            <person name="Nordberg H.P."/>
            <person name="Cantor M.N."/>
            <person name="Hua S.X."/>
        </authorList>
    </citation>
    <scope>NUCLEOTIDE SEQUENCE [LARGE SCALE GENOMIC DNA]</scope>
    <source>
        <strain evidence="2 3">MAFF 305830</strain>
    </source>
</reference>
<organism evidence="2 3">
    <name type="scientific">Serendipita vermifera MAFF 305830</name>
    <dbReference type="NCBI Taxonomy" id="933852"/>
    <lineage>
        <taxon>Eukaryota</taxon>
        <taxon>Fungi</taxon>
        <taxon>Dikarya</taxon>
        <taxon>Basidiomycota</taxon>
        <taxon>Agaricomycotina</taxon>
        <taxon>Agaricomycetes</taxon>
        <taxon>Sebacinales</taxon>
        <taxon>Serendipitaceae</taxon>
        <taxon>Serendipita</taxon>
    </lineage>
</organism>
<feature type="transmembrane region" description="Helical" evidence="1">
    <location>
        <begin position="6"/>
        <end position="29"/>
    </location>
</feature>
<evidence type="ECO:0000256" key="1">
    <source>
        <dbReference type="SAM" id="Phobius"/>
    </source>
</evidence>
<gene>
    <name evidence="2" type="ORF">M408DRAFT_327167</name>
</gene>
<sequence>MPMSDLTLFVFCIYLPIIIVVIVLNGLFIECTGHFLLRLFGVSGYDSILQTSMKIGAIGGAILCPALIAVVCLYAYISGPSVNTRDAPPVPYWKQVLDIIVLDHCGLAAFGAAVGAVGSKVLISHGHKVMDPLHAAKAGAVGGAFIKPGIGYGLLLILTLIPLLITLLPCEVGCWNVRNTSEQVGSSSSNYNFPWNSTSPFASVTSRIQDFRGNLFPNYQSVNREPAGGVYLA</sequence>
<evidence type="ECO:0000313" key="2">
    <source>
        <dbReference type="EMBL" id="KIM31714.1"/>
    </source>
</evidence>
<feature type="transmembrane region" description="Helical" evidence="1">
    <location>
        <begin position="97"/>
        <end position="123"/>
    </location>
</feature>
<protein>
    <submittedName>
        <fullName evidence="2">Uncharacterized protein</fullName>
    </submittedName>
</protein>
<feature type="transmembrane region" description="Helical" evidence="1">
    <location>
        <begin position="144"/>
        <end position="168"/>
    </location>
</feature>
<keyword evidence="1" id="KW-0472">Membrane</keyword>
<name>A0A0C3BHY3_SERVB</name>
<dbReference type="HOGENOM" id="CLU_1190507_0_0_1"/>
<evidence type="ECO:0000313" key="3">
    <source>
        <dbReference type="Proteomes" id="UP000054097"/>
    </source>
</evidence>
<keyword evidence="1" id="KW-0812">Transmembrane</keyword>
<dbReference type="EMBL" id="KN824281">
    <property type="protein sequence ID" value="KIM31714.1"/>
    <property type="molecule type" value="Genomic_DNA"/>
</dbReference>
<reference evidence="3" key="2">
    <citation type="submission" date="2015-01" db="EMBL/GenBank/DDBJ databases">
        <title>Evolutionary Origins and Diversification of the Mycorrhizal Mutualists.</title>
        <authorList>
            <consortium name="DOE Joint Genome Institute"/>
            <consortium name="Mycorrhizal Genomics Consortium"/>
            <person name="Kohler A."/>
            <person name="Kuo A."/>
            <person name="Nagy L.G."/>
            <person name="Floudas D."/>
            <person name="Copeland A."/>
            <person name="Barry K.W."/>
            <person name="Cichocki N."/>
            <person name="Veneault-Fourrey C."/>
            <person name="LaButti K."/>
            <person name="Lindquist E.A."/>
            <person name="Lipzen A."/>
            <person name="Lundell T."/>
            <person name="Morin E."/>
            <person name="Murat C."/>
            <person name="Riley R."/>
            <person name="Ohm R."/>
            <person name="Sun H."/>
            <person name="Tunlid A."/>
            <person name="Henrissat B."/>
            <person name="Grigoriev I.V."/>
            <person name="Hibbett D.S."/>
            <person name="Martin F."/>
        </authorList>
    </citation>
    <scope>NUCLEOTIDE SEQUENCE [LARGE SCALE GENOMIC DNA]</scope>
    <source>
        <strain evidence="3">MAFF 305830</strain>
    </source>
</reference>
<proteinExistence type="predicted"/>
<accession>A0A0C3BHY3</accession>
<dbReference type="AlphaFoldDB" id="A0A0C3BHY3"/>